<keyword evidence="9" id="KW-0472">Membrane</keyword>
<dbReference type="CDD" id="cd14014">
    <property type="entry name" value="STKc_PknB_like"/>
    <property type="match status" value="1"/>
</dbReference>
<dbReference type="InterPro" id="IPR008271">
    <property type="entry name" value="Ser/Thr_kinase_AS"/>
</dbReference>
<feature type="transmembrane region" description="Helical" evidence="9">
    <location>
        <begin position="425"/>
        <end position="444"/>
    </location>
</feature>
<evidence type="ECO:0000313" key="11">
    <source>
        <dbReference type="EMBL" id="BBM84235.1"/>
    </source>
</evidence>
<evidence type="ECO:0000256" key="5">
    <source>
        <dbReference type="ARBA" id="ARBA00022777"/>
    </source>
</evidence>
<sequence length="1154" mass="134807">MRMSSDYRIQALVYFLRYGGVLSSSQLQQIQLQQDLVSYIRDQKILSEQQWYFFDHFYHEYLIVTYARQKNVISQQQFHDILLRKMQLRTASLLSTEVPIIENNLRKILIRLEEEKLITSEENVQLQQQCNSAQREKSKKFNHYVLEEELGRGGMGVVYKALDTNLNRYVALKIIRGDNAQQEDIMRFMRESKAVAQLDHPNIVRIFEMGKVPENYYTMEYIEGMTLHSAIHDQQITIREVVKIISDIARALESAHQKNIIHRDIKPANIMLANKTPKLMDFGLVKMDSGASLSKTGDIIGTIFYMSPEQVETITLTDNRSDIYSLGATLYEALVGRPPFQGQTHINVIHQIAYDEPISLRKLNPDIAAELEAICLKCLEKKPTLRYQNAMDLAEDLINFSRGLPVSARPANFVKKTYRWCKRHYTFTFISLAFVVFLVSIFYLNKRNNDELNRKNEKLVEITKQLEHTNNSLRTAKKQQEVAFVESQERLVDAHLKMTDVYLERFAYTQAQSEINKAQQILQLPIMSKISRYQKYCAQTDIYQKYAIAPHLPRLTSEWALPHQQRCFVSSRGRYIAFIVSGEIRYWDLKTSPQNFFSIPCTANTFLCFSKSEKYLFYLHDRKIYRYFFQDKTSTMLSSVVENFVEAAANENWLALYYRKGKKRHVKLFDIQRQEFKDVLSSSAKVILHMTPSYFVGNDRFQVKIMDLVSGKEQLFYHLGNRPSYMCLANQQDLFMGDNAGNIYIYDTGKLSSKNNVPTVIKAQKDKVRNIQFSKDLQFFATMDNSGVYVWDYTTRNKILSLPLLKPVGVRFCGKNTLRVFFHKDNKFVVQDWNFSPLFQKTLELDKNHRGKFTLVRQNVQQIDSFSSNPVTFSRNNKFAAISYASSIVFWNLKTNRSYTFSFSILTFGTVDQIMFSEDETKAFCLSEYGKLVIVDMENMQHPRYYDAEFEQDSVICLLNKQLLLVAGQKRLRLYNISTKKLQEIAKLGADIFHIKLSPDKKHLAILQEKGFEIWQLQNSTHSIRIVKKTTVAKRQYWFRSQIVWHPASEQIVSSTARDIQFYRRNGKNTWVNTHNIVHDREVKRLGYSRKGKYLAVHNLHNTAVYDVKNNVRVLLYPGYAKGISANFDRKWQYFAFPDVRGGIFLFHMSKGQK</sequence>
<dbReference type="Pfam" id="PF00069">
    <property type="entry name" value="Pkinase"/>
    <property type="match status" value="1"/>
</dbReference>
<dbReference type="PROSITE" id="PS50011">
    <property type="entry name" value="PROTEIN_KINASE_DOM"/>
    <property type="match status" value="1"/>
</dbReference>
<keyword evidence="6 7" id="KW-0067">ATP-binding</keyword>
<feature type="coiled-coil region" evidence="8">
    <location>
        <begin position="445"/>
        <end position="479"/>
    </location>
</feature>
<dbReference type="SMART" id="SM00220">
    <property type="entry name" value="S_TKc"/>
    <property type="match status" value="1"/>
</dbReference>
<dbReference type="PROSITE" id="PS00108">
    <property type="entry name" value="PROTEIN_KINASE_ST"/>
    <property type="match status" value="1"/>
</dbReference>
<dbReference type="InterPro" id="IPR017441">
    <property type="entry name" value="Protein_kinase_ATP_BS"/>
</dbReference>
<dbReference type="EC" id="2.7.11.1" evidence="1"/>
<feature type="coiled-coil region" evidence="8">
    <location>
        <begin position="109"/>
        <end position="136"/>
    </location>
</feature>
<feature type="binding site" evidence="7">
    <location>
        <position position="173"/>
    </location>
    <ligand>
        <name>ATP</name>
        <dbReference type="ChEBI" id="CHEBI:30616"/>
    </ligand>
</feature>
<evidence type="ECO:0000313" key="12">
    <source>
        <dbReference type="Proteomes" id="UP000326354"/>
    </source>
</evidence>
<feature type="domain" description="Protein kinase" evidence="10">
    <location>
        <begin position="144"/>
        <end position="398"/>
    </location>
</feature>
<reference evidence="11 12" key="1">
    <citation type="submission" date="2019-08" db="EMBL/GenBank/DDBJ databases">
        <title>Complete genome sequence of Candidatus Uab amorphum.</title>
        <authorList>
            <person name="Shiratori T."/>
            <person name="Suzuki S."/>
            <person name="Kakizawa Y."/>
            <person name="Ishida K."/>
        </authorList>
    </citation>
    <scope>NUCLEOTIDE SEQUENCE [LARGE SCALE GENOMIC DNA]</scope>
    <source>
        <strain evidence="11 12">SRT547</strain>
    </source>
</reference>
<dbReference type="PROSITE" id="PS00107">
    <property type="entry name" value="PROTEIN_KINASE_ATP"/>
    <property type="match status" value="1"/>
</dbReference>
<dbReference type="GO" id="GO:0004674">
    <property type="term" value="F:protein serine/threonine kinase activity"/>
    <property type="evidence" value="ECO:0007669"/>
    <property type="project" value="UniProtKB-KW"/>
</dbReference>
<dbReference type="Gene3D" id="2.130.10.10">
    <property type="entry name" value="YVTN repeat-like/Quinoprotein amine dehydrogenase"/>
    <property type="match status" value="2"/>
</dbReference>
<dbReference type="SUPFAM" id="SSF63829">
    <property type="entry name" value="Calcium-dependent phosphotriesterase"/>
    <property type="match status" value="1"/>
</dbReference>
<keyword evidence="5 11" id="KW-0418">Kinase</keyword>
<evidence type="ECO:0000256" key="6">
    <source>
        <dbReference type="ARBA" id="ARBA00022840"/>
    </source>
</evidence>
<keyword evidence="2" id="KW-0723">Serine/threonine-protein kinase</keyword>
<dbReference type="Gene3D" id="1.10.510.10">
    <property type="entry name" value="Transferase(Phosphotransferase) domain 1"/>
    <property type="match status" value="1"/>
</dbReference>
<dbReference type="Proteomes" id="UP000326354">
    <property type="component" value="Chromosome"/>
</dbReference>
<dbReference type="InterPro" id="IPR011009">
    <property type="entry name" value="Kinase-like_dom_sf"/>
</dbReference>
<evidence type="ECO:0000256" key="7">
    <source>
        <dbReference type="PROSITE-ProRule" id="PRU10141"/>
    </source>
</evidence>
<keyword evidence="8" id="KW-0175">Coiled coil</keyword>
<keyword evidence="12" id="KW-1185">Reference proteome</keyword>
<protein>
    <recommendedName>
        <fullName evidence="1">non-specific serine/threonine protein kinase</fullName>
        <ecNumber evidence="1">2.7.11.1</ecNumber>
    </recommendedName>
</protein>
<dbReference type="InterPro" id="IPR000719">
    <property type="entry name" value="Prot_kinase_dom"/>
</dbReference>
<keyword evidence="9" id="KW-1133">Transmembrane helix</keyword>
<keyword evidence="4 7" id="KW-0547">Nucleotide-binding</keyword>
<dbReference type="GO" id="GO:0005524">
    <property type="term" value="F:ATP binding"/>
    <property type="evidence" value="ECO:0007669"/>
    <property type="project" value="UniProtKB-UniRule"/>
</dbReference>
<dbReference type="EMBL" id="AP019860">
    <property type="protein sequence ID" value="BBM84235.1"/>
    <property type="molecule type" value="Genomic_DNA"/>
</dbReference>
<evidence type="ECO:0000259" key="10">
    <source>
        <dbReference type="PROSITE" id="PS50011"/>
    </source>
</evidence>
<dbReference type="FunFam" id="1.10.510.10:FF:000021">
    <property type="entry name" value="Serine/threonine protein kinase"/>
    <property type="match status" value="1"/>
</dbReference>
<evidence type="ECO:0000256" key="4">
    <source>
        <dbReference type="ARBA" id="ARBA00022741"/>
    </source>
</evidence>
<evidence type="ECO:0000256" key="8">
    <source>
        <dbReference type="SAM" id="Coils"/>
    </source>
</evidence>
<dbReference type="Gene3D" id="3.30.200.20">
    <property type="entry name" value="Phosphorylase Kinase, domain 1"/>
    <property type="match status" value="1"/>
</dbReference>
<dbReference type="KEGG" id="uam:UABAM_02591"/>
<dbReference type="SUPFAM" id="SSF56112">
    <property type="entry name" value="Protein kinase-like (PK-like)"/>
    <property type="match status" value="1"/>
</dbReference>
<keyword evidence="3" id="KW-0808">Transferase</keyword>
<dbReference type="InterPro" id="IPR011044">
    <property type="entry name" value="Quino_amine_DH_bsu"/>
</dbReference>
<gene>
    <name evidence="11" type="ORF">UABAM_02591</name>
</gene>
<dbReference type="AlphaFoldDB" id="A0A5S9IPD2"/>
<dbReference type="PANTHER" id="PTHR43289:SF6">
    <property type="entry name" value="SERINE_THREONINE-PROTEIN KINASE NEKL-3"/>
    <property type="match status" value="1"/>
</dbReference>
<dbReference type="OrthoDB" id="9788659at2"/>
<dbReference type="InterPro" id="IPR015943">
    <property type="entry name" value="WD40/YVTN_repeat-like_dom_sf"/>
</dbReference>
<dbReference type="SUPFAM" id="SSF69304">
    <property type="entry name" value="Tricorn protease N-terminal domain"/>
    <property type="match status" value="1"/>
</dbReference>
<organism evidence="11 12">
    <name type="scientific">Uabimicrobium amorphum</name>
    <dbReference type="NCBI Taxonomy" id="2596890"/>
    <lineage>
        <taxon>Bacteria</taxon>
        <taxon>Pseudomonadati</taxon>
        <taxon>Planctomycetota</taxon>
        <taxon>Candidatus Uabimicrobiia</taxon>
        <taxon>Candidatus Uabimicrobiales</taxon>
        <taxon>Candidatus Uabimicrobiaceae</taxon>
        <taxon>Candidatus Uabimicrobium</taxon>
    </lineage>
</organism>
<evidence type="ECO:0000256" key="2">
    <source>
        <dbReference type="ARBA" id="ARBA00022527"/>
    </source>
</evidence>
<evidence type="ECO:0000256" key="9">
    <source>
        <dbReference type="SAM" id="Phobius"/>
    </source>
</evidence>
<dbReference type="PANTHER" id="PTHR43289">
    <property type="entry name" value="MITOGEN-ACTIVATED PROTEIN KINASE KINASE KINASE 20-RELATED"/>
    <property type="match status" value="1"/>
</dbReference>
<dbReference type="SUPFAM" id="SSF50969">
    <property type="entry name" value="YVTN repeat-like/Quinoprotein amine dehydrogenase"/>
    <property type="match status" value="1"/>
</dbReference>
<proteinExistence type="predicted"/>
<dbReference type="RefSeq" id="WP_151968405.1">
    <property type="nucleotide sequence ID" value="NZ_AP019860.1"/>
</dbReference>
<accession>A0A5S9IPD2</accession>
<evidence type="ECO:0000256" key="3">
    <source>
        <dbReference type="ARBA" id="ARBA00022679"/>
    </source>
</evidence>
<name>A0A5S9IPD2_UABAM</name>
<keyword evidence="9" id="KW-0812">Transmembrane</keyword>
<evidence type="ECO:0000256" key="1">
    <source>
        <dbReference type="ARBA" id="ARBA00012513"/>
    </source>
</evidence>